<dbReference type="Pfam" id="PF03466">
    <property type="entry name" value="LysR_substrate"/>
    <property type="match status" value="1"/>
</dbReference>
<dbReference type="InterPro" id="IPR036390">
    <property type="entry name" value="WH_DNA-bd_sf"/>
</dbReference>
<name>A0ABW4NZH5_9NOCA</name>
<dbReference type="InterPro" id="IPR036388">
    <property type="entry name" value="WH-like_DNA-bd_sf"/>
</dbReference>
<protein>
    <submittedName>
        <fullName evidence="7">LysR family transcriptional regulator</fullName>
    </submittedName>
</protein>
<dbReference type="InterPro" id="IPR000847">
    <property type="entry name" value="LysR_HTH_N"/>
</dbReference>
<organism evidence="7 8">
    <name type="scientific">Rhodococcus gannanensis</name>
    <dbReference type="NCBI Taxonomy" id="1960308"/>
    <lineage>
        <taxon>Bacteria</taxon>
        <taxon>Bacillati</taxon>
        <taxon>Actinomycetota</taxon>
        <taxon>Actinomycetes</taxon>
        <taxon>Mycobacteriales</taxon>
        <taxon>Nocardiaceae</taxon>
        <taxon>Rhodococcus</taxon>
    </lineage>
</organism>
<keyword evidence="4" id="KW-0010">Activator</keyword>
<reference evidence="8" key="1">
    <citation type="journal article" date="2019" name="Int. J. Syst. Evol. Microbiol.">
        <title>The Global Catalogue of Microorganisms (GCM) 10K type strain sequencing project: providing services to taxonomists for standard genome sequencing and annotation.</title>
        <authorList>
            <consortium name="The Broad Institute Genomics Platform"/>
            <consortium name="The Broad Institute Genome Sequencing Center for Infectious Disease"/>
            <person name="Wu L."/>
            <person name="Ma J."/>
        </authorList>
    </citation>
    <scope>NUCLEOTIDE SEQUENCE [LARGE SCALE GENOMIC DNA]</scope>
    <source>
        <strain evidence="8">DT72</strain>
    </source>
</reference>
<comment type="similarity">
    <text evidence="1">Belongs to the LysR transcriptional regulatory family.</text>
</comment>
<evidence type="ECO:0000256" key="4">
    <source>
        <dbReference type="ARBA" id="ARBA00023159"/>
    </source>
</evidence>
<dbReference type="PROSITE" id="PS50931">
    <property type="entry name" value="HTH_LYSR"/>
    <property type="match status" value="1"/>
</dbReference>
<keyword evidence="8" id="KW-1185">Reference proteome</keyword>
<evidence type="ECO:0000256" key="1">
    <source>
        <dbReference type="ARBA" id="ARBA00009437"/>
    </source>
</evidence>
<comment type="caution">
    <text evidence="7">The sequence shown here is derived from an EMBL/GenBank/DDBJ whole genome shotgun (WGS) entry which is preliminary data.</text>
</comment>
<dbReference type="InterPro" id="IPR005119">
    <property type="entry name" value="LysR_subst-bd"/>
</dbReference>
<dbReference type="PANTHER" id="PTHR30346">
    <property type="entry name" value="TRANSCRIPTIONAL DUAL REGULATOR HCAR-RELATED"/>
    <property type="match status" value="1"/>
</dbReference>
<keyword evidence="2" id="KW-0805">Transcription regulation</keyword>
<accession>A0ABW4NZH5</accession>
<evidence type="ECO:0000256" key="5">
    <source>
        <dbReference type="ARBA" id="ARBA00023163"/>
    </source>
</evidence>
<evidence type="ECO:0000313" key="7">
    <source>
        <dbReference type="EMBL" id="MFD1811004.1"/>
    </source>
</evidence>
<dbReference type="SUPFAM" id="SSF46785">
    <property type="entry name" value="Winged helix' DNA-binding domain"/>
    <property type="match status" value="1"/>
</dbReference>
<dbReference type="Proteomes" id="UP001597286">
    <property type="component" value="Unassembled WGS sequence"/>
</dbReference>
<gene>
    <name evidence="7" type="ORF">ACFSJG_02150</name>
</gene>
<dbReference type="RefSeq" id="WP_378483563.1">
    <property type="nucleotide sequence ID" value="NZ_JBHUFB010000003.1"/>
</dbReference>
<keyword evidence="5" id="KW-0804">Transcription</keyword>
<evidence type="ECO:0000256" key="2">
    <source>
        <dbReference type="ARBA" id="ARBA00023015"/>
    </source>
</evidence>
<dbReference type="Pfam" id="PF00126">
    <property type="entry name" value="HTH_1"/>
    <property type="match status" value="1"/>
</dbReference>
<dbReference type="PRINTS" id="PR00039">
    <property type="entry name" value="HTHLYSR"/>
</dbReference>
<dbReference type="EMBL" id="JBHUFB010000003">
    <property type="protein sequence ID" value="MFD1811004.1"/>
    <property type="molecule type" value="Genomic_DNA"/>
</dbReference>
<dbReference type="SUPFAM" id="SSF53850">
    <property type="entry name" value="Periplasmic binding protein-like II"/>
    <property type="match status" value="1"/>
</dbReference>
<dbReference type="PANTHER" id="PTHR30346:SF28">
    <property type="entry name" value="HTH-TYPE TRANSCRIPTIONAL REGULATOR CYNR"/>
    <property type="match status" value="1"/>
</dbReference>
<evidence type="ECO:0000256" key="3">
    <source>
        <dbReference type="ARBA" id="ARBA00023125"/>
    </source>
</evidence>
<feature type="domain" description="HTH lysR-type" evidence="6">
    <location>
        <begin position="1"/>
        <end position="58"/>
    </location>
</feature>
<keyword evidence="3" id="KW-0238">DNA-binding</keyword>
<dbReference type="Gene3D" id="1.10.10.10">
    <property type="entry name" value="Winged helix-like DNA-binding domain superfamily/Winged helix DNA-binding domain"/>
    <property type="match status" value="1"/>
</dbReference>
<dbReference type="Gene3D" id="3.40.190.290">
    <property type="match status" value="1"/>
</dbReference>
<sequence>MDLHLAAYFVAVVDHGGITKAANALYISQPSLSQAIRTLERRLGTTLFDRSGRQLELTEDGRRLDVAARQILADVERAKERVAAVRELDAGRVDLVTSSPFSIDPMVSMVRVFRDRFPRVMVRIHDTPGARGVLDALRRGSAEIGIVDLATTDTGSMRTVPLLTQDLVLALPPELAAGVPDPVTREQVRALPLILDVSGRGGTDPVVDALGEGAVADDPEDTDGPTVVVDCAHPAATWELVARGAGCALVPRSVAEQHIPGAALRSVHPPLTRRVGLVLRSGPVSPAAEAFVAAAVDATGTAGHGIEAV</sequence>
<proteinExistence type="inferred from homology"/>
<evidence type="ECO:0000313" key="8">
    <source>
        <dbReference type="Proteomes" id="UP001597286"/>
    </source>
</evidence>
<evidence type="ECO:0000259" key="6">
    <source>
        <dbReference type="PROSITE" id="PS50931"/>
    </source>
</evidence>
<dbReference type="CDD" id="cd05466">
    <property type="entry name" value="PBP2_LTTR_substrate"/>
    <property type="match status" value="1"/>
</dbReference>